<dbReference type="EMBL" id="QVQW01000007">
    <property type="protein sequence ID" value="RKU47863.1"/>
    <property type="molecule type" value="Genomic_DNA"/>
</dbReference>
<dbReference type="Proteomes" id="UP000275385">
    <property type="component" value="Unassembled WGS sequence"/>
</dbReference>
<evidence type="ECO:0000313" key="2">
    <source>
        <dbReference type="EMBL" id="RKU47863.1"/>
    </source>
</evidence>
<feature type="region of interest" description="Disordered" evidence="1">
    <location>
        <begin position="1"/>
        <end position="20"/>
    </location>
</feature>
<gene>
    <name evidence="2" type="ORF">DL546_008602</name>
</gene>
<comment type="caution">
    <text evidence="2">The sequence shown here is derived from an EMBL/GenBank/DDBJ whole genome shotgun (WGS) entry which is preliminary data.</text>
</comment>
<protein>
    <recommendedName>
        <fullName evidence="4">Protein kinase domain-containing protein</fullName>
    </recommendedName>
</protein>
<keyword evidence="3" id="KW-1185">Reference proteome</keyword>
<reference evidence="2 3" key="1">
    <citation type="submission" date="2018-08" db="EMBL/GenBank/DDBJ databases">
        <title>Draft genome of the lignicolous fungus Coniochaeta pulveracea.</title>
        <authorList>
            <person name="Borstlap C.J."/>
            <person name="De Witt R.N."/>
            <person name="Botha A."/>
            <person name="Volschenk H."/>
        </authorList>
    </citation>
    <scope>NUCLEOTIDE SEQUENCE [LARGE SCALE GENOMIC DNA]</scope>
    <source>
        <strain evidence="2 3">CAB683</strain>
    </source>
</reference>
<sequence length="166" mass="18807">MEHHSYNMEVSSANPDSRSYETNDVTYNFTPKTFTKTSRPPFKATRPDGTVFTWSRSWNNERITNEARALEIVSTKTTIFVPRLIAHGVHSDGRRYLVTAFVEGVTLNEFQNRGCSMPEGRKHSDGAPCKTCLDQAYSNALEFINHTVLPQLSRLKSHERGIGGQR</sequence>
<evidence type="ECO:0000313" key="3">
    <source>
        <dbReference type="Proteomes" id="UP000275385"/>
    </source>
</evidence>
<evidence type="ECO:0008006" key="4">
    <source>
        <dbReference type="Google" id="ProtNLM"/>
    </source>
</evidence>
<dbReference type="OrthoDB" id="4743512at2759"/>
<evidence type="ECO:0000256" key="1">
    <source>
        <dbReference type="SAM" id="MobiDB-lite"/>
    </source>
</evidence>
<name>A0A420YJ05_9PEZI</name>
<feature type="compositionally biased region" description="Polar residues" evidence="1">
    <location>
        <begin position="8"/>
        <end position="20"/>
    </location>
</feature>
<dbReference type="SUPFAM" id="SSF56112">
    <property type="entry name" value="Protein kinase-like (PK-like)"/>
    <property type="match status" value="1"/>
</dbReference>
<organism evidence="2 3">
    <name type="scientific">Coniochaeta pulveracea</name>
    <dbReference type="NCBI Taxonomy" id="177199"/>
    <lineage>
        <taxon>Eukaryota</taxon>
        <taxon>Fungi</taxon>
        <taxon>Dikarya</taxon>
        <taxon>Ascomycota</taxon>
        <taxon>Pezizomycotina</taxon>
        <taxon>Sordariomycetes</taxon>
        <taxon>Sordariomycetidae</taxon>
        <taxon>Coniochaetales</taxon>
        <taxon>Coniochaetaceae</taxon>
        <taxon>Coniochaeta</taxon>
    </lineage>
</organism>
<proteinExistence type="predicted"/>
<accession>A0A420YJ05</accession>
<dbReference type="InterPro" id="IPR011009">
    <property type="entry name" value="Kinase-like_dom_sf"/>
</dbReference>
<dbReference type="AlphaFoldDB" id="A0A420YJ05"/>
<dbReference type="STRING" id="177199.A0A420YJ05"/>